<comment type="caution">
    <text evidence="3">The sequence shown here is derived from an EMBL/GenBank/DDBJ whole genome shotgun (WGS) entry which is preliminary data.</text>
</comment>
<dbReference type="PANTHER" id="PTHR33418:SF1">
    <property type="entry name" value="HELICASE-ASSOCIATED DOMAIN-CONTAINING PROTEIN"/>
    <property type="match status" value="1"/>
</dbReference>
<evidence type="ECO:0000256" key="1">
    <source>
        <dbReference type="SAM" id="MobiDB-lite"/>
    </source>
</evidence>
<evidence type="ECO:0000259" key="2">
    <source>
        <dbReference type="Pfam" id="PF03457"/>
    </source>
</evidence>
<feature type="compositionally biased region" description="Polar residues" evidence="1">
    <location>
        <begin position="27"/>
        <end position="39"/>
    </location>
</feature>
<protein>
    <submittedName>
        <fullName evidence="3">Helicase associated domain</fullName>
    </submittedName>
</protein>
<feature type="compositionally biased region" description="Acidic residues" evidence="1">
    <location>
        <begin position="278"/>
        <end position="290"/>
    </location>
</feature>
<gene>
    <name evidence="3" type="ORF">SEMRO_31_G020540.1</name>
</gene>
<dbReference type="Gene3D" id="6.10.140.530">
    <property type="match status" value="1"/>
</dbReference>
<feature type="region of interest" description="Disordered" evidence="1">
    <location>
        <begin position="16"/>
        <end position="58"/>
    </location>
</feature>
<feature type="compositionally biased region" description="Basic residues" evidence="1">
    <location>
        <begin position="299"/>
        <end position="315"/>
    </location>
</feature>
<evidence type="ECO:0000313" key="4">
    <source>
        <dbReference type="Proteomes" id="UP001153069"/>
    </source>
</evidence>
<name>A0A9N8D8K9_9STRA</name>
<feature type="compositionally biased region" description="Basic residues" evidence="1">
    <location>
        <begin position="261"/>
        <end position="275"/>
    </location>
</feature>
<dbReference type="Pfam" id="PF03457">
    <property type="entry name" value="HA"/>
    <property type="match status" value="1"/>
</dbReference>
<evidence type="ECO:0000313" key="3">
    <source>
        <dbReference type="EMBL" id="CAB9498114.1"/>
    </source>
</evidence>
<dbReference type="AlphaFoldDB" id="A0A9N8D8K9"/>
<dbReference type="Proteomes" id="UP001153069">
    <property type="component" value="Unassembled WGS sequence"/>
</dbReference>
<reference evidence="3" key="1">
    <citation type="submission" date="2020-06" db="EMBL/GenBank/DDBJ databases">
        <authorList>
            <consortium name="Plant Systems Biology data submission"/>
        </authorList>
    </citation>
    <scope>NUCLEOTIDE SEQUENCE</scope>
    <source>
        <strain evidence="3">D6</strain>
    </source>
</reference>
<sequence>MKNSLHFKGLLDSSLRSASPHIPLSPPMSTGSSASTSVQREGDSPAKARNTKRPGFEEYTSYNDRWKARYEQLKEFKKEHGHLRVPASVPGLGRWVTCQRQERRRKKISKDRIKALDAIGFLWCGFPTVRMPQESGGSGSETETVAVSFDGHDDIAGTAGGSAKARKPAVAKLRNCSYIQQQEDEYWYVQEKSHWKRDDSDQKEEEEGAIPSKLQLLHKLVMTQEKMQLQSEKIQQLQSEKIQQLQSEKIQQLQGKEAWHIKKMPRQSRSNRHRKDYLDEEGDDSDEDAYNETVAPNHKERKLRHLKEPHNKKRCRRDDSD</sequence>
<feature type="domain" description="Helicase-associated" evidence="2">
    <location>
        <begin position="64"/>
        <end position="121"/>
    </location>
</feature>
<keyword evidence="4" id="KW-1185">Reference proteome</keyword>
<feature type="region of interest" description="Disordered" evidence="1">
    <location>
        <begin position="254"/>
        <end position="321"/>
    </location>
</feature>
<dbReference type="InterPro" id="IPR005114">
    <property type="entry name" value="Helicase_assoc"/>
</dbReference>
<dbReference type="PANTHER" id="PTHR33418">
    <property type="entry name" value="HELICASE-ASSOCIATED"/>
    <property type="match status" value="1"/>
</dbReference>
<dbReference type="EMBL" id="CAICTM010000031">
    <property type="protein sequence ID" value="CAB9498114.1"/>
    <property type="molecule type" value="Genomic_DNA"/>
</dbReference>
<proteinExistence type="predicted"/>
<organism evidence="3 4">
    <name type="scientific">Seminavis robusta</name>
    <dbReference type="NCBI Taxonomy" id="568900"/>
    <lineage>
        <taxon>Eukaryota</taxon>
        <taxon>Sar</taxon>
        <taxon>Stramenopiles</taxon>
        <taxon>Ochrophyta</taxon>
        <taxon>Bacillariophyta</taxon>
        <taxon>Bacillariophyceae</taxon>
        <taxon>Bacillariophycidae</taxon>
        <taxon>Naviculales</taxon>
        <taxon>Naviculaceae</taxon>
        <taxon>Seminavis</taxon>
    </lineage>
</organism>
<accession>A0A9N8D8K9</accession>